<proteinExistence type="inferred from homology"/>
<dbReference type="CDD" id="cd00397">
    <property type="entry name" value="DNA_BRE_C"/>
    <property type="match status" value="1"/>
</dbReference>
<keyword evidence="2" id="KW-0229">DNA integration</keyword>
<reference evidence="6 7" key="1">
    <citation type="submission" date="2017-02" db="EMBL/GenBank/DDBJ databases">
        <authorList>
            <person name="Guo L."/>
        </authorList>
    </citation>
    <scope>NUCLEOTIDE SEQUENCE [LARGE SCALE GENOMIC DNA]</scope>
    <source>
        <strain evidence="6 7">PRS09-11288</strain>
    </source>
</reference>
<dbReference type="Gene3D" id="1.10.443.10">
    <property type="entry name" value="Intergrase catalytic core"/>
    <property type="match status" value="1"/>
</dbReference>
<dbReference type="RefSeq" id="WP_078479314.1">
    <property type="nucleotide sequence ID" value="NZ_CP019952.1"/>
</dbReference>
<name>A0ABN4Y359_9PSED</name>
<keyword evidence="4" id="KW-0233">DNA recombination</keyword>
<dbReference type="PANTHER" id="PTHR30349">
    <property type="entry name" value="PHAGE INTEGRASE-RELATED"/>
    <property type="match status" value="1"/>
</dbReference>
<evidence type="ECO:0000313" key="6">
    <source>
        <dbReference type="EMBL" id="AQW70422.1"/>
    </source>
</evidence>
<dbReference type="InterPro" id="IPR050090">
    <property type="entry name" value="Tyrosine_recombinase_XerCD"/>
</dbReference>
<evidence type="ECO:0000313" key="7">
    <source>
        <dbReference type="Proteomes" id="UP000191010"/>
    </source>
</evidence>
<feature type="domain" description="Tyr recombinase" evidence="5">
    <location>
        <begin position="163"/>
        <end position="381"/>
    </location>
</feature>
<comment type="similarity">
    <text evidence="1">Belongs to the 'phage' integrase family.</text>
</comment>
<evidence type="ECO:0000256" key="1">
    <source>
        <dbReference type="ARBA" id="ARBA00008857"/>
    </source>
</evidence>
<gene>
    <name evidence="6" type="ORF">B2J77_20405</name>
</gene>
<dbReference type="InterPro" id="IPR011010">
    <property type="entry name" value="DNA_brk_join_enz"/>
</dbReference>
<dbReference type="InterPro" id="IPR013762">
    <property type="entry name" value="Integrase-like_cat_sf"/>
</dbReference>
<dbReference type="InterPro" id="IPR002104">
    <property type="entry name" value="Integrase_catalytic"/>
</dbReference>
<sequence length="409" mass="45979">MKVVVTRDRLVELQGSLVNEDGPLVDGQVAVTGVGLFDSEERLVPLASEYLSYAIRHKKLADTSAQTYGQNIGYSLDWFKTQPNFASASYDEILLAVTKNTIGRYFAYLREVEGLSSTTIRNRDSCLMALYSDFLCVASKHKPARRQDNPYAGGFISPTPKRELVIPCSLQDLKHLIKSTPYERERAVIQFIFDSGLRRSEVGRVTLGAVNHALNFARSQFYSDDIEEALPPEYCPLTIDGSKGPGGEYKPRISIVSRATLERIRAYHSTPLYRKYARQYESPEHTPCFFNADGKPYNADAVSKLLERLSERAVKKKLIDRSISPHKLRHGNAYAILSSPDLGKDYLGRLAVAQRHLGHSRDKITEIYTQIPHEIFSLLSPDGEVTTRAKNMQDLSAETTLKIRLGDMK</sequence>
<evidence type="ECO:0000256" key="4">
    <source>
        <dbReference type="ARBA" id="ARBA00023172"/>
    </source>
</evidence>
<dbReference type="Pfam" id="PF00589">
    <property type="entry name" value="Phage_integrase"/>
    <property type="match status" value="1"/>
</dbReference>
<dbReference type="SUPFAM" id="SSF56349">
    <property type="entry name" value="DNA breaking-rejoining enzymes"/>
    <property type="match status" value="1"/>
</dbReference>
<dbReference type="PROSITE" id="PS51898">
    <property type="entry name" value="TYR_RECOMBINASE"/>
    <property type="match status" value="1"/>
</dbReference>
<dbReference type="Proteomes" id="UP000191010">
    <property type="component" value="Chromosome"/>
</dbReference>
<keyword evidence="3" id="KW-0238">DNA-binding</keyword>
<evidence type="ECO:0000256" key="3">
    <source>
        <dbReference type="ARBA" id="ARBA00023125"/>
    </source>
</evidence>
<dbReference type="PANTHER" id="PTHR30349:SF41">
    <property type="entry name" value="INTEGRASE_RECOMBINASE PROTEIN MJ0367-RELATED"/>
    <property type="match status" value="1"/>
</dbReference>
<evidence type="ECO:0000256" key="2">
    <source>
        <dbReference type="ARBA" id="ARBA00022908"/>
    </source>
</evidence>
<dbReference type="EMBL" id="CP019952">
    <property type="protein sequence ID" value="AQW70422.1"/>
    <property type="molecule type" value="Genomic_DNA"/>
</dbReference>
<keyword evidence="7" id="KW-1185">Reference proteome</keyword>
<organism evidence="6 7">
    <name type="scientific">Pseudomonas parafulva</name>
    <dbReference type="NCBI Taxonomy" id="157782"/>
    <lineage>
        <taxon>Bacteria</taxon>
        <taxon>Pseudomonadati</taxon>
        <taxon>Pseudomonadota</taxon>
        <taxon>Gammaproteobacteria</taxon>
        <taxon>Pseudomonadales</taxon>
        <taxon>Pseudomonadaceae</taxon>
        <taxon>Pseudomonas</taxon>
    </lineage>
</organism>
<evidence type="ECO:0000259" key="5">
    <source>
        <dbReference type="PROSITE" id="PS51898"/>
    </source>
</evidence>
<accession>A0ABN4Y359</accession>
<protein>
    <submittedName>
        <fullName evidence="6">Integrase</fullName>
    </submittedName>
</protein>